<dbReference type="InterPro" id="IPR056199">
    <property type="entry name" value="SPEF2_C"/>
</dbReference>
<feature type="compositionally biased region" description="Basic and acidic residues" evidence="2">
    <location>
        <begin position="1006"/>
        <end position="1017"/>
    </location>
</feature>
<dbReference type="InterPro" id="IPR010441">
    <property type="entry name" value="CH_2"/>
</dbReference>
<dbReference type="Gene3D" id="3.40.50.300">
    <property type="entry name" value="P-loop containing nucleotide triphosphate hydrolases"/>
    <property type="match status" value="1"/>
</dbReference>
<name>A0A2C6L8Y8_9APIC</name>
<dbReference type="PANTHER" id="PTHR14919">
    <property type="entry name" value="KPL2-RELATED"/>
    <property type="match status" value="1"/>
</dbReference>
<evidence type="ECO:0000256" key="2">
    <source>
        <dbReference type="SAM" id="MobiDB-lite"/>
    </source>
</evidence>
<dbReference type="OrthoDB" id="62528at2759"/>
<dbReference type="GO" id="GO:0005737">
    <property type="term" value="C:cytoplasm"/>
    <property type="evidence" value="ECO:0007669"/>
    <property type="project" value="UniProtKB-ARBA"/>
</dbReference>
<proteinExistence type="predicted"/>
<evidence type="ECO:0000256" key="1">
    <source>
        <dbReference type="SAM" id="Coils"/>
    </source>
</evidence>
<feature type="region of interest" description="Disordered" evidence="2">
    <location>
        <begin position="1614"/>
        <end position="1660"/>
    </location>
</feature>
<reference evidence="4 5" key="1">
    <citation type="journal article" date="2017" name="Int. J. Parasitol.">
        <title>The genome of the protozoan parasite Cystoisospora suis and a reverse vaccinology approach to identify vaccine candidates.</title>
        <authorList>
            <person name="Palmieri N."/>
            <person name="Shrestha A."/>
            <person name="Ruttkowski B."/>
            <person name="Beck T."/>
            <person name="Vogl C."/>
            <person name="Tomley F."/>
            <person name="Blake D.P."/>
            <person name="Joachim A."/>
        </authorList>
    </citation>
    <scope>NUCLEOTIDE SEQUENCE [LARGE SCALE GENOMIC DNA]</scope>
    <source>
        <strain evidence="4 5">Wien I</strain>
    </source>
</reference>
<dbReference type="InterPro" id="IPR027417">
    <property type="entry name" value="P-loop_NTPase"/>
</dbReference>
<keyword evidence="5" id="KW-1185">Reference proteome</keyword>
<dbReference type="SUPFAM" id="SSF47576">
    <property type="entry name" value="Calponin-homology domain, CH-domain"/>
    <property type="match status" value="1"/>
</dbReference>
<dbReference type="Pfam" id="PF24082">
    <property type="entry name" value="SPEF2_C"/>
    <property type="match status" value="1"/>
</dbReference>
<dbReference type="Pfam" id="PF22946">
    <property type="entry name" value="SPEF2_D5"/>
    <property type="match status" value="1"/>
</dbReference>
<dbReference type="Proteomes" id="UP000221165">
    <property type="component" value="Unassembled WGS sequence"/>
</dbReference>
<dbReference type="InterPro" id="IPR036872">
    <property type="entry name" value="CH_dom_sf"/>
</dbReference>
<accession>A0A2C6L8Y8</accession>
<dbReference type="Pfam" id="PF06294">
    <property type="entry name" value="CH_2"/>
    <property type="match status" value="1"/>
</dbReference>
<dbReference type="Gene3D" id="1.10.418.10">
    <property type="entry name" value="Calponin-like domain"/>
    <property type="match status" value="1"/>
</dbReference>
<dbReference type="RefSeq" id="XP_067925359.1">
    <property type="nucleotide sequence ID" value="XM_068062667.1"/>
</dbReference>
<gene>
    <name evidence="4" type="ORF">CSUI_002467</name>
</gene>
<dbReference type="GeneID" id="94425878"/>
<feature type="region of interest" description="Disordered" evidence="2">
    <location>
        <begin position="993"/>
        <end position="1017"/>
    </location>
</feature>
<evidence type="ECO:0000259" key="3">
    <source>
        <dbReference type="PROSITE" id="PS50021"/>
    </source>
</evidence>
<sequence>MAGLIIGWINSFPLSKEVTSLERDFANGYLLAELLVKVKQLDTVAPFSNSDSSAAQVNNFKMLEPVFRRLDIKFDSLKMQAIIQGQEGAALRLLYQLKVSLNRFSKNCGRGPGDLSRVITSAKPAYDAHQSRFIERRLKDITKPDREGEMTKFLGRFHEAGKAYDANIAQAKADLETVKERHLQNVRQEKEKERMRREEGQRSFAVKAQANTDPQFKAEILRRKLLLEARIEEAKVRKAQQALQETRDEVRKGIESFEMNLQRLGLDASSPSASTMGTVSVRAPDPVTLLSELSRRLPSPAVCRQENSRMMERLHEARNAQEMARKEREKRRQKLLMEQVQSHADAVSELVANKVFCRLNRRSRKADEVEESVRKVEQYEAVIRQNRVIRDRHNQIQHQEDEASRKERSEHVTAMAEERLLREVTVEAQQCREWKQQVKAQRRARLIGECGEILDLILDLAAASTLFHQEHDTTTVDSRTWREWLVKFTEGQSALPQPSSPNEGPTARAPFGVASEFLKISGPSAADGSLPETLEVGRVSIEARLNEDDFLQYLNSHGQWHPEVNLQQSAEAFAFQEEGAMPDTADLTQEMIKFNEANASVECLRKDITVRPNGEPALYRLGFIIGTLLELLFPEPPLPVPEDVPCAPLKIAITGKPFSGKKTLAKKLAQKYRLHVLSIDEILKEALQLAGHVDVAGSTAKSAESASQNFDNATIPFKVDLKQLGEQAYEELQNGEKLSNAVSVELLVTKIREIFADEALESAASLLSLPPTKENMDAPLKAEKPKKGQKPHPAKEKVPAKEAEDAPHQKVGWVLVGFPVSYEQCVCLEERLSGYVVPDRRPESQVRAKKSRASLVVPIPEQPDSELSPVEGCLDIHFLLDLTTEEALTRARSIPQPSKPPDDMTAKSPTAAAGSVPQNAPTEDTLIEQTRVSIADDCCHFDIHRRVAEPFLERFGREGEPRLVIVPSKTETELLTTASVLVEKVILRKRTELGLETSQQGPKPETNTKEEPEKHVSDAFEDAPCWRDRLKPLEEPVKRFLFAQWQALEDDYTSALAKLFSWNRRVRHEFSRSTVDLQLHFIELLQRPDNKQELVDSFIAEYNSFVTEISDSMHLDGVKEELHQQVDELAEALWQQIDARRIDAVAEQRLLAEIGWVDAVCGVLALQAAGMAEAEIRRYLALEAFATDAYYNMIGACMPEKKQVPVSAGPLREVAQAAAQQAVVSFFKQKPQQGGTDSATGKGWQTHLLEEMASEALAKTAYTPRAVFLKPSAQPGSSGRVLIRMLRFKGVKEEVKPKPVNPMFAELQQVRLELQVQLLGRVRKICLWGASRLHEVTTTSNEVFARMDDWIVGKCLAEHDAVKELTTRLKICIENERPVPHYLELSGTQLLLHPTTILVEPQELPPPVVIKEIPDHLFTVEMLRDLKCDIKQVTVNGLVSSTALREILLRRVTQSKCFNAQYLPKTWLQTPISKLVLIPDYFDLSAGFVDPIEFLLSLTFGASRWPSTKQLLQLRYALHRAATVPAAKNAPSESSPLEAFISEEDFLKLDFADWLPRWPEEGAATKTDEPESADRGSLIGLLFELFADFQDPVRQCSEEIQLLREAGFWHDNEDAQSLRSPSEPGVSCRTIESDETEEPEDSNIPQSYPEEQLGEEQTKPGHKKIYIRKLLGYLALGNSPAEGLRRFLVTCVEKDPFTSPPALNSHDALTVHDTYTACMAMGVRPPTSAVPLPAKFSFVDFKNLLRTQGKLFDGATATTGPETGEAAETPARVNLVEFLDSAACSEVLSHVGYLFIRRDVEDFLHEK</sequence>
<dbReference type="InterPro" id="IPR001715">
    <property type="entry name" value="CH_dom"/>
</dbReference>
<evidence type="ECO:0000313" key="4">
    <source>
        <dbReference type="EMBL" id="PHJ23684.1"/>
    </source>
</evidence>
<feature type="region of interest" description="Disordered" evidence="2">
    <location>
        <begin position="891"/>
        <end position="922"/>
    </location>
</feature>
<keyword evidence="1" id="KW-0175">Coiled coil</keyword>
<dbReference type="EMBL" id="MIGC01001041">
    <property type="protein sequence ID" value="PHJ23684.1"/>
    <property type="molecule type" value="Genomic_DNA"/>
</dbReference>
<comment type="caution">
    <text evidence="4">The sequence shown here is derived from an EMBL/GenBank/DDBJ whole genome shotgun (WGS) entry which is preliminary data.</text>
</comment>
<feature type="coiled-coil region" evidence="1">
    <location>
        <begin position="172"/>
        <end position="249"/>
    </location>
</feature>
<feature type="domain" description="Calponin-homology (CH)" evidence="3">
    <location>
        <begin position="1"/>
        <end position="102"/>
    </location>
</feature>
<feature type="region of interest" description="Disordered" evidence="2">
    <location>
        <begin position="771"/>
        <end position="804"/>
    </location>
</feature>
<dbReference type="InterPro" id="IPR054517">
    <property type="entry name" value="SPEF2_D5"/>
</dbReference>
<feature type="compositionally biased region" description="Basic and acidic residues" evidence="2">
    <location>
        <begin position="774"/>
        <end position="786"/>
    </location>
</feature>
<organism evidence="4 5">
    <name type="scientific">Cystoisospora suis</name>
    <dbReference type="NCBI Taxonomy" id="483139"/>
    <lineage>
        <taxon>Eukaryota</taxon>
        <taxon>Sar</taxon>
        <taxon>Alveolata</taxon>
        <taxon>Apicomplexa</taxon>
        <taxon>Conoidasida</taxon>
        <taxon>Coccidia</taxon>
        <taxon>Eucoccidiorida</taxon>
        <taxon>Eimeriorina</taxon>
        <taxon>Sarcocystidae</taxon>
        <taxon>Cystoisospora</taxon>
    </lineage>
</organism>
<evidence type="ECO:0000313" key="5">
    <source>
        <dbReference type="Proteomes" id="UP000221165"/>
    </source>
</evidence>
<dbReference type="PROSITE" id="PS50021">
    <property type="entry name" value="CH"/>
    <property type="match status" value="1"/>
</dbReference>
<dbReference type="PANTHER" id="PTHR14919:SF0">
    <property type="entry name" value="SPERM FLAGELLAR PROTEIN 2"/>
    <property type="match status" value="1"/>
</dbReference>
<dbReference type="InterPro" id="IPR052634">
    <property type="entry name" value="Sperm_flagellar-bone_growth"/>
</dbReference>
<dbReference type="VEuPathDB" id="ToxoDB:CSUI_002467"/>
<feature type="compositionally biased region" description="Basic and acidic residues" evidence="2">
    <location>
        <begin position="793"/>
        <end position="804"/>
    </location>
</feature>
<protein>
    <recommendedName>
        <fullName evidence="3">Calponin-homology (CH) domain-containing protein</fullName>
    </recommendedName>
</protein>
<dbReference type="SUPFAM" id="SSF52540">
    <property type="entry name" value="P-loop containing nucleoside triphosphate hydrolases"/>
    <property type="match status" value="1"/>
</dbReference>